<evidence type="ECO:0000259" key="1">
    <source>
        <dbReference type="PROSITE" id="PS50994"/>
    </source>
</evidence>
<dbReference type="AlphaFoldDB" id="A0A0U1QX33"/>
<dbReference type="GO" id="GO:0003676">
    <property type="term" value="F:nucleic acid binding"/>
    <property type="evidence" value="ECO:0007669"/>
    <property type="project" value="InterPro"/>
</dbReference>
<dbReference type="Gene3D" id="3.30.420.10">
    <property type="entry name" value="Ribonuclease H-like superfamily/Ribonuclease H"/>
    <property type="match status" value="1"/>
</dbReference>
<evidence type="ECO:0000313" key="2">
    <source>
        <dbReference type="EMBL" id="ABS47181.1"/>
    </source>
</evidence>
<dbReference type="PANTHER" id="PTHR47515">
    <property type="entry name" value="LOW CALCIUM RESPONSE LOCUS PROTEIN T"/>
    <property type="match status" value="1"/>
</dbReference>
<sequence>MVKPSQRREMAQHMVVTKNISISLQFQEWAIKHQITLLYIQTGKPQQNAYIERFNRIVCYDWLNQYAFSYIDEVRNFATCWLWSYNHERPHMGLGGITPMQKLALSTNILL</sequence>
<evidence type="ECO:0000313" key="3">
    <source>
        <dbReference type="Proteomes" id="UP000002412"/>
    </source>
</evidence>
<gene>
    <name evidence="2" type="ordered locus">YpsIP31758_4044</name>
</gene>
<reference evidence="2 3" key="1">
    <citation type="journal article" date="2007" name="PLoS Genet.">
        <title>The complete genome sequence of Yersinia pseudotuberculosis IP31758, the causative agent of Far East scarlet-like fever.</title>
        <authorList>
            <person name="Eppinger M."/>
            <person name="Rosovitz M.J."/>
            <person name="Fricke W.F."/>
            <person name="Rasko D.A."/>
            <person name="Kokorina G."/>
            <person name="Fayolle C."/>
            <person name="Lindler L.E."/>
            <person name="Carniel E."/>
            <person name="Ravel J."/>
        </authorList>
    </citation>
    <scope>NUCLEOTIDE SEQUENCE [LARGE SCALE GENOMIC DNA]</scope>
    <source>
        <strain evidence="2 3">IP 31758</strain>
    </source>
</reference>
<dbReference type="PROSITE" id="PS50994">
    <property type="entry name" value="INTEGRASE"/>
    <property type="match status" value="1"/>
</dbReference>
<dbReference type="InterPro" id="IPR001584">
    <property type="entry name" value="Integrase_cat-core"/>
</dbReference>
<dbReference type="PANTHER" id="PTHR47515:SF2">
    <property type="entry name" value="INTEGRASE CORE DOMAIN PROTEIN"/>
    <property type="match status" value="1"/>
</dbReference>
<dbReference type="Pfam" id="PF13683">
    <property type="entry name" value="rve_3"/>
    <property type="match status" value="1"/>
</dbReference>
<accession>A0A0U1QX33</accession>
<dbReference type="Proteomes" id="UP000002412">
    <property type="component" value="Chromosome"/>
</dbReference>
<dbReference type="InterPro" id="IPR012337">
    <property type="entry name" value="RNaseH-like_sf"/>
</dbReference>
<dbReference type="SUPFAM" id="SSF53098">
    <property type="entry name" value="Ribonuclease H-like"/>
    <property type="match status" value="1"/>
</dbReference>
<name>A0A0U1QX33_YERP3</name>
<proteinExistence type="predicted"/>
<dbReference type="InterPro" id="IPR036397">
    <property type="entry name" value="RNaseH_sf"/>
</dbReference>
<dbReference type="GO" id="GO:0015074">
    <property type="term" value="P:DNA integration"/>
    <property type="evidence" value="ECO:0007669"/>
    <property type="project" value="InterPro"/>
</dbReference>
<dbReference type="HOGENOM" id="CLU_2157431_0_0_6"/>
<feature type="domain" description="Integrase catalytic" evidence="1">
    <location>
        <begin position="1"/>
        <end position="107"/>
    </location>
</feature>
<dbReference type="KEGG" id="ypi:YpsIP31758_4044"/>
<dbReference type="EMBL" id="CP000720">
    <property type="protein sequence ID" value="ABS47181.1"/>
    <property type="molecule type" value="Genomic_DNA"/>
</dbReference>
<protein>
    <submittedName>
        <fullName evidence="2">IS3 family transposase, orfB</fullName>
    </submittedName>
</protein>
<organism evidence="2 3">
    <name type="scientific">Yersinia pseudotuberculosis serotype O:1b (strain IP 31758)</name>
    <dbReference type="NCBI Taxonomy" id="349747"/>
    <lineage>
        <taxon>Bacteria</taxon>
        <taxon>Pseudomonadati</taxon>
        <taxon>Pseudomonadota</taxon>
        <taxon>Gammaproteobacteria</taxon>
        <taxon>Enterobacterales</taxon>
        <taxon>Yersiniaceae</taxon>
        <taxon>Yersinia</taxon>
    </lineage>
</organism>